<feature type="binding site" evidence="7">
    <location>
        <position position="186"/>
    </location>
    <ligand>
        <name>substrate</name>
    </ligand>
</feature>
<evidence type="ECO:0000256" key="4">
    <source>
        <dbReference type="ARBA" id="ARBA00022857"/>
    </source>
</evidence>
<dbReference type="Gene3D" id="3.30.360.10">
    <property type="entry name" value="Dihydrodipicolinate Reductase, domain 2"/>
    <property type="match status" value="1"/>
</dbReference>
<dbReference type="GO" id="GO:0004345">
    <property type="term" value="F:glucose-6-phosphate dehydrogenase activity"/>
    <property type="evidence" value="ECO:0007669"/>
    <property type="project" value="UniProtKB-UniRule"/>
</dbReference>
<comment type="pathway">
    <text evidence="1 7">Carbohydrate degradation; pentose phosphate pathway; D-ribulose 5-phosphate from D-glucose 6-phosphate (oxidative stage): step 1/3.</text>
</comment>
<keyword evidence="3 7" id="KW-0313">Glucose metabolism</keyword>
<evidence type="ECO:0000256" key="6">
    <source>
        <dbReference type="ARBA" id="ARBA00023277"/>
    </source>
</evidence>
<evidence type="ECO:0000256" key="7">
    <source>
        <dbReference type="HAMAP-Rule" id="MF_00966"/>
    </source>
</evidence>
<sequence>MATPLTIVIFGATGDLTFRKLIPALFNLDRRGRLPADAKIVGTARTAHTADSFRELVAPKVKEIMVAAKETWDDTEWAKFAQRIEYVSSDGTKPGGLEPLTKWFEKTEGEAGGSRVYYLSVSPEYYPSLVASLGQGGYAKEKGGFRRLVVEKPFGHDLESGKELNKCLHENFQESQIYRIDHYLGKETVQNILVFRFANTLFEPLWNYQYIDHVQITVAEQVTVKNRLDYYNKSGVLRDMFQNHLLQVMALVAMEGPSKFNADHLRNEKMKVLDSIRIPSEEEMPSSVAVGQYEGYLDELEKAGVPRDSRTPTYAAIKLFVDNARWKNVPFYVRSGKGLKARYSEVMIQFRCPAHLMFPLPKGEVLQCNRMTLVLQPNEGIQLNFQTKVPDVDGVHLKPRDLNFNYREAYETQALPEAYERLLLDSIQGEASLFIRSDEIERAWEIMDPIITATQKNDKVRASSYPIGSQGPAAADKLLEETGRHWQPIK</sequence>
<dbReference type="EMBL" id="CP042425">
    <property type="protein sequence ID" value="QEL18477.1"/>
    <property type="molecule type" value="Genomic_DNA"/>
</dbReference>
<dbReference type="PANTHER" id="PTHR23429">
    <property type="entry name" value="GLUCOSE-6-PHOSPHATE 1-DEHYDROGENASE G6PD"/>
    <property type="match status" value="1"/>
</dbReference>
<dbReference type="Gene3D" id="3.40.50.720">
    <property type="entry name" value="NAD(P)-binding Rossmann-like Domain"/>
    <property type="match status" value="1"/>
</dbReference>
<keyword evidence="11" id="KW-1185">Reference proteome</keyword>
<dbReference type="InterPro" id="IPR001282">
    <property type="entry name" value="G6P_DH"/>
</dbReference>
<feature type="binding site" evidence="7">
    <location>
        <position position="239"/>
    </location>
    <ligand>
        <name>substrate</name>
    </ligand>
</feature>
<dbReference type="Proteomes" id="UP000324974">
    <property type="component" value="Chromosome"/>
</dbReference>
<feature type="active site" description="Proton acceptor" evidence="7">
    <location>
        <position position="244"/>
    </location>
</feature>
<feature type="binding site" evidence="7">
    <location>
        <position position="337"/>
    </location>
    <ligand>
        <name>substrate</name>
    </ligand>
</feature>
<accession>A0A5C1AJX4</accession>
<dbReference type="PROSITE" id="PS00069">
    <property type="entry name" value="G6P_DEHYDROGENASE"/>
    <property type="match status" value="1"/>
</dbReference>
<gene>
    <name evidence="7 10" type="primary">zwf</name>
    <name evidence="10" type="ORF">PX52LOC_05502</name>
</gene>
<feature type="binding site" evidence="7">
    <location>
        <position position="220"/>
    </location>
    <ligand>
        <name>substrate</name>
    </ligand>
</feature>
<dbReference type="Pfam" id="PF00479">
    <property type="entry name" value="G6PD_N"/>
    <property type="match status" value="1"/>
</dbReference>
<comment type="similarity">
    <text evidence="2 7">Belongs to the glucose-6-phosphate dehydrogenase family.</text>
</comment>
<feature type="domain" description="Glucose-6-phosphate dehydrogenase C-terminal" evidence="9">
    <location>
        <begin position="193"/>
        <end position="487"/>
    </location>
</feature>
<dbReference type="PANTHER" id="PTHR23429:SF0">
    <property type="entry name" value="GLUCOSE-6-PHOSPHATE 1-DEHYDROGENASE"/>
    <property type="match status" value="1"/>
</dbReference>
<evidence type="ECO:0000256" key="3">
    <source>
        <dbReference type="ARBA" id="ARBA00022526"/>
    </source>
</evidence>
<dbReference type="GO" id="GO:0005829">
    <property type="term" value="C:cytosol"/>
    <property type="evidence" value="ECO:0007669"/>
    <property type="project" value="TreeGrafter"/>
</dbReference>
<comment type="caution">
    <text evidence="7">Lacks conserved residue(s) required for the propagation of feature annotation.</text>
</comment>
<dbReference type="UniPathway" id="UPA00115">
    <property type="reaction ID" value="UER00408"/>
</dbReference>
<dbReference type="GO" id="GO:0006006">
    <property type="term" value="P:glucose metabolic process"/>
    <property type="evidence" value="ECO:0007669"/>
    <property type="project" value="UniProtKB-KW"/>
</dbReference>
<evidence type="ECO:0000256" key="1">
    <source>
        <dbReference type="ARBA" id="ARBA00004937"/>
    </source>
</evidence>
<dbReference type="NCBIfam" id="TIGR00871">
    <property type="entry name" value="zwf"/>
    <property type="match status" value="1"/>
</dbReference>
<protein>
    <recommendedName>
        <fullName evidence="7">Glucose-6-phosphate 1-dehydrogenase</fullName>
        <shortName evidence="7">G6PD</shortName>
        <ecNumber evidence="7">1.1.1.49</ecNumber>
    </recommendedName>
</protein>
<evidence type="ECO:0000259" key="8">
    <source>
        <dbReference type="Pfam" id="PF00479"/>
    </source>
</evidence>
<evidence type="ECO:0000313" key="11">
    <source>
        <dbReference type="Proteomes" id="UP000324974"/>
    </source>
</evidence>
<keyword evidence="5 7" id="KW-0560">Oxidoreductase</keyword>
<dbReference type="PRINTS" id="PR00079">
    <property type="entry name" value="G6PDHDRGNASE"/>
</dbReference>
<dbReference type="EC" id="1.1.1.49" evidence="7"/>
<dbReference type="GO" id="GO:0009051">
    <property type="term" value="P:pentose-phosphate shunt, oxidative branch"/>
    <property type="evidence" value="ECO:0007669"/>
    <property type="project" value="TreeGrafter"/>
</dbReference>
<feature type="domain" description="Glucose-6-phosphate dehydrogenase NAD-binding" evidence="8">
    <location>
        <begin position="8"/>
        <end position="191"/>
    </location>
</feature>
<evidence type="ECO:0000256" key="5">
    <source>
        <dbReference type="ARBA" id="ARBA00023002"/>
    </source>
</evidence>
<evidence type="ECO:0000259" key="9">
    <source>
        <dbReference type="Pfam" id="PF02781"/>
    </source>
</evidence>
<reference evidence="11" key="1">
    <citation type="submission" date="2019-08" db="EMBL/GenBank/DDBJ databases">
        <title>Limnoglobus roseus gen. nov., sp. nov., a novel freshwater planctomycete with a giant genome from the family Gemmataceae.</title>
        <authorList>
            <person name="Kulichevskaya I.S."/>
            <person name="Naumoff D.G."/>
            <person name="Miroshnikov K."/>
            <person name="Ivanova A."/>
            <person name="Philippov D.A."/>
            <person name="Hakobyan A."/>
            <person name="Rijpstra I.C."/>
            <person name="Sinninghe Damste J.S."/>
            <person name="Liesack W."/>
            <person name="Dedysh S.N."/>
        </authorList>
    </citation>
    <scope>NUCLEOTIDE SEQUENCE [LARGE SCALE GENOMIC DNA]</scope>
    <source>
        <strain evidence="11">PX52</strain>
    </source>
</reference>
<comment type="catalytic activity">
    <reaction evidence="7">
        <text>D-glucose 6-phosphate + NADP(+) = 6-phospho-D-glucono-1,5-lactone + NADPH + H(+)</text>
        <dbReference type="Rhea" id="RHEA:15841"/>
        <dbReference type="ChEBI" id="CHEBI:15378"/>
        <dbReference type="ChEBI" id="CHEBI:57783"/>
        <dbReference type="ChEBI" id="CHEBI:57955"/>
        <dbReference type="ChEBI" id="CHEBI:58349"/>
        <dbReference type="ChEBI" id="CHEBI:61548"/>
        <dbReference type="EC" id="1.1.1.49"/>
    </reaction>
</comment>
<dbReference type="RefSeq" id="WP_149112987.1">
    <property type="nucleotide sequence ID" value="NZ_CP042425.1"/>
</dbReference>
<dbReference type="SUPFAM" id="SSF51735">
    <property type="entry name" value="NAD(P)-binding Rossmann-fold domains"/>
    <property type="match status" value="1"/>
</dbReference>
<dbReference type="OrthoDB" id="9802739at2"/>
<proteinExistence type="inferred from homology"/>
<dbReference type="PIRSF" id="PIRSF000110">
    <property type="entry name" value="G6PD"/>
    <property type="match status" value="1"/>
</dbReference>
<keyword evidence="4 7" id="KW-0521">NADP</keyword>
<dbReference type="InterPro" id="IPR019796">
    <property type="entry name" value="G6P_DH_AS"/>
</dbReference>
<feature type="binding site" evidence="7">
    <location>
        <position position="152"/>
    </location>
    <ligand>
        <name>NADP(+)</name>
        <dbReference type="ChEBI" id="CHEBI:58349"/>
    </ligand>
</feature>
<evidence type="ECO:0000256" key="2">
    <source>
        <dbReference type="ARBA" id="ARBA00009975"/>
    </source>
</evidence>
<dbReference type="AlphaFoldDB" id="A0A5C1AJX4"/>
<evidence type="ECO:0000313" key="10">
    <source>
        <dbReference type="EMBL" id="QEL18477.1"/>
    </source>
</evidence>
<keyword evidence="6 7" id="KW-0119">Carbohydrate metabolism</keyword>
<dbReference type="InterPro" id="IPR022674">
    <property type="entry name" value="G6P_DH_NAD-bd"/>
</dbReference>
<dbReference type="HAMAP" id="MF_00966">
    <property type="entry name" value="G6PD"/>
    <property type="match status" value="1"/>
</dbReference>
<dbReference type="InterPro" id="IPR036291">
    <property type="entry name" value="NAD(P)-bd_dom_sf"/>
</dbReference>
<feature type="binding site" evidence="7">
    <location>
        <position position="45"/>
    </location>
    <ligand>
        <name>NADP(+)</name>
        <dbReference type="ChEBI" id="CHEBI:58349"/>
    </ligand>
</feature>
<dbReference type="KEGG" id="lrs:PX52LOC_05502"/>
<dbReference type="InterPro" id="IPR022675">
    <property type="entry name" value="G6P_DH_C"/>
</dbReference>
<feature type="binding site" evidence="7">
    <location>
        <position position="182"/>
    </location>
    <ligand>
        <name>substrate</name>
    </ligand>
</feature>
<dbReference type="Pfam" id="PF02781">
    <property type="entry name" value="G6PD_C"/>
    <property type="match status" value="1"/>
</dbReference>
<name>A0A5C1AJX4_9BACT</name>
<dbReference type="GO" id="GO:0050661">
    <property type="term" value="F:NADP binding"/>
    <property type="evidence" value="ECO:0007669"/>
    <property type="project" value="UniProtKB-UniRule"/>
</dbReference>
<dbReference type="SUPFAM" id="SSF55347">
    <property type="entry name" value="Glyceraldehyde-3-phosphate dehydrogenase-like, C-terminal domain"/>
    <property type="match status" value="1"/>
</dbReference>
<comment type="function">
    <text evidence="7">Catalyzes the oxidation of glucose 6-phosphate to 6-phosphogluconolactone.</text>
</comment>
<organism evidence="10 11">
    <name type="scientific">Limnoglobus roseus</name>
    <dbReference type="NCBI Taxonomy" id="2598579"/>
    <lineage>
        <taxon>Bacteria</taxon>
        <taxon>Pseudomonadati</taxon>
        <taxon>Planctomycetota</taxon>
        <taxon>Planctomycetia</taxon>
        <taxon>Gemmatales</taxon>
        <taxon>Gemmataceae</taxon>
        <taxon>Limnoglobus</taxon>
    </lineage>
</organism>